<dbReference type="Proteomes" id="UP000182259">
    <property type="component" value="Chromosome I"/>
</dbReference>
<organism evidence="2 3">
    <name type="scientific">Sungouiella intermedia</name>
    <dbReference type="NCBI Taxonomy" id="45354"/>
    <lineage>
        <taxon>Eukaryota</taxon>
        <taxon>Fungi</taxon>
        <taxon>Dikarya</taxon>
        <taxon>Ascomycota</taxon>
        <taxon>Saccharomycotina</taxon>
        <taxon>Pichiomycetes</taxon>
        <taxon>Metschnikowiaceae</taxon>
        <taxon>Sungouiella</taxon>
    </lineage>
</organism>
<evidence type="ECO:0000313" key="3">
    <source>
        <dbReference type="Proteomes" id="UP000182259"/>
    </source>
</evidence>
<proteinExistence type="predicted"/>
<sequence>MVPSVSTLHPSASLPSALALKLNPEVMHHLRLLLKQNKTAKLVVKNGQFLIKVSDDLVFPCSSSSETLRFDVYSQTKSYQNDAYNFLGTVTNRLNVLSDPKQIKEHMKNTSHTAAIHISTKPALHTALPAAVTPERLARITLSPQKSSLHSALNPYGVVLSDSKQDIAAKFLALVALGPITKQDVESKLNLRHLVPASEMADLFSSHTQQYLQNDTFTEDDVYPLLALGTCVVDPDVTYIIVKDKAYKDMRPWNFSAYTDFERSLIIDNANNALSRLGYLETHPLRRRIVEKSTPSAPLSHKKTSSLGGGILISGRRPNSANSVNNSAQALNASPSPLLVPSSLKNASLESPKLGPSRRADSKKSDPSPLKEPTKRKYVALLSLSGSSSEDEKQSKRAKKEGKRSDSSGSHNSINSTGTSYTLPSSVNDETHAEEDHSEEDVKLLVIHKTVSSLPSRPQSSASNAEKKQQYYNQLAAKFKGKYQEYENLHKVLSKDHRRGNTAEKKKQLLKLFEMHTTLAEWKRKLWDYHNENNMTEGIMNLSRHRKQNSGSNLKVPVSAPGSSQVLSNDRFYRSNTASPSVQTADRFQATALGRRQPTAESRTFLKHKVALDY</sequence>
<protein>
    <submittedName>
        <fullName evidence="2">CIC11C00000000200</fullName>
    </submittedName>
</protein>
<feature type="region of interest" description="Disordered" evidence="1">
    <location>
        <begin position="291"/>
        <end position="440"/>
    </location>
</feature>
<gene>
    <name evidence="2" type="ORF">SAMEA4029009_CIC11G00000000200</name>
</gene>
<accession>A0A1L0D2J0</accession>
<name>A0A1L0D2J0_9ASCO</name>
<feature type="compositionally biased region" description="Low complexity" evidence="1">
    <location>
        <begin position="407"/>
        <end position="420"/>
    </location>
</feature>
<feature type="compositionally biased region" description="Low complexity" evidence="1">
    <location>
        <begin position="313"/>
        <end position="344"/>
    </location>
</feature>
<feature type="compositionally biased region" description="Basic and acidic residues" evidence="1">
    <location>
        <begin position="429"/>
        <end position="440"/>
    </location>
</feature>
<dbReference type="AlphaFoldDB" id="A0A1L0D2J0"/>
<dbReference type="EMBL" id="LT635764">
    <property type="protein sequence ID" value="SGZ50684.1"/>
    <property type="molecule type" value="Genomic_DNA"/>
</dbReference>
<evidence type="ECO:0000256" key="1">
    <source>
        <dbReference type="SAM" id="MobiDB-lite"/>
    </source>
</evidence>
<evidence type="ECO:0000313" key="2">
    <source>
        <dbReference type="EMBL" id="SGZ50684.1"/>
    </source>
</evidence>
<reference evidence="2 3" key="1">
    <citation type="submission" date="2016-10" db="EMBL/GenBank/DDBJ databases">
        <authorList>
            <person name="de Groot N.N."/>
        </authorList>
    </citation>
    <scope>NUCLEOTIDE SEQUENCE [LARGE SCALE GENOMIC DNA]</scope>
    <source>
        <strain evidence="2 3">PYCC 4715</strain>
    </source>
</reference>